<dbReference type="Proteomes" id="UP000179797">
    <property type="component" value="Unassembled WGS sequence"/>
</dbReference>
<protein>
    <submittedName>
        <fullName evidence="2">Uncharacterized protein</fullName>
    </submittedName>
</protein>
<keyword evidence="1" id="KW-1133">Transmembrane helix</keyword>
<comment type="caution">
    <text evidence="2">The sequence shown here is derived from an EMBL/GenBank/DDBJ whole genome shotgun (WGS) entry which is preliminary data.</text>
</comment>
<sequence length="115" mass="13425">MINFFVICATLLFLSVFPLPTEYYVILKVIISIGAITASLREWKMFQKLTVHFLGFISILVVFNPIFPVEIGNKLVWVLIDFCAGALFIYYSFFRKVSIVNKIKFKFRKRTSEEL</sequence>
<evidence type="ECO:0000256" key="1">
    <source>
        <dbReference type="SAM" id="Phobius"/>
    </source>
</evidence>
<evidence type="ECO:0000313" key="3">
    <source>
        <dbReference type="Proteomes" id="UP000179797"/>
    </source>
</evidence>
<dbReference type="Pfam" id="PF20619">
    <property type="entry name" value="DUF6804"/>
    <property type="match status" value="1"/>
</dbReference>
<feature type="transmembrane region" description="Helical" evidence="1">
    <location>
        <begin position="75"/>
        <end position="94"/>
    </location>
</feature>
<keyword evidence="1" id="KW-0472">Membrane</keyword>
<keyword evidence="3" id="KW-1185">Reference proteome</keyword>
<feature type="transmembrane region" description="Helical" evidence="1">
    <location>
        <begin position="50"/>
        <end position="69"/>
    </location>
</feature>
<proteinExistence type="predicted"/>
<evidence type="ECO:0000313" key="2">
    <source>
        <dbReference type="EMBL" id="OHX66110.1"/>
    </source>
</evidence>
<feature type="transmembrane region" description="Helical" evidence="1">
    <location>
        <begin position="28"/>
        <end position="43"/>
    </location>
</feature>
<keyword evidence="1" id="KW-0812">Transmembrane</keyword>
<dbReference type="AlphaFoldDB" id="A0A1S1YYN9"/>
<dbReference type="EMBL" id="JRYR02000001">
    <property type="protein sequence ID" value="OHX66110.1"/>
    <property type="molecule type" value="Genomic_DNA"/>
</dbReference>
<name>A0A1S1YYN9_FLAPC</name>
<organism evidence="2 3">
    <name type="scientific">Flammeovirga pacifica</name>
    <dbReference type="NCBI Taxonomy" id="915059"/>
    <lineage>
        <taxon>Bacteria</taxon>
        <taxon>Pseudomonadati</taxon>
        <taxon>Bacteroidota</taxon>
        <taxon>Cytophagia</taxon>
        <taxon>Cytophagales</taxon>
        <taxon>Flammeovirgaceae</taxon>
        <taxon>Flammeovirga</taxon>
    </lineage>
</organism>
<reference evidence="2 3" key="1">
    <citation type="journal article" date="2012" name="Int. J. Syst. Evol. Microbiol.">
        <title>Flammeovirga pacifica sp. nov., isolated from deep-sea sediment.</title>
        <authorList>
            <person name="Xu H."/>
            <person name="Fu Y."/>
            <person name="Yang N."/>
            <person name="Ding Z."/>
            <person name="Lai Q."/>
            <person name="Zeng R."/>
        </authorList>
    </citation>
    <scope>NUCLEOTIDE SEQUENCE [LARGE SCALE GENOMIC DNA]</scope>
    <source>
        <strain evidence="3">DSM 24597 / LMG 26175 / WPAGA1</strain>
    </source>
</reference>
<dbReference type="RefSeq" id="WP_044218606.1">
    <property type="nucleotide sequence ID" value="NZ_JRYR02000001.1"/>
</dbReference>
<gene>
    <name evidence="2" type="ORF">NH26_06980</name>
</gene>
<dbReference type="InterPro" id="IPR046548">
    <property type="entry name" value="DUF6804"/>
</dbReference>
<accession>A0A1S1YYN9</accession>